<proteinExistence type="predicted"/>
<feature type="domain" description="SpoVT-AbrB" evidence="1">
    <location>
        <begin position="1"/>
        <end position="39"/>
    </location>
</feature>
<dbReference type="Gene3D" id="2.10.260.10">
    <property type="match status" value="1"/>
</dbReference>
<organism evidence="2 3">
    <name type="scientific">Sulfurisphaera ohwakuensis</name>
    <dbReference type="NCBI Taxonomy" id="69656"/>
    <lineage>
        <taxon>Archaea</taxon>
        <taxon>Thermoproteota</taxon>
        <taxon>Thermoprotei</taxon>
        <taxon>Sulfolobales</taxon>
        <taxon>Sulfolobaceae</taxon>
        <taxon>Sulfurisphaera</taxon>
    </lineage>
</organism>
<sequence length="39" mass="4723">MIVKIDNKGRIYLPKEIREKIDSKEFYIVELTLWDNVDP</sequence>
<reference evidence="2 3" key="1">
    <citation type="submission" date="2020-08" db="EMBL/GenBank/DDBJ databases">
        <title>Genomic Encyclopedia of Type Strains, Phase IV (KMG-IV): sequencing the most valuable type-strain genomes for metagenomic binning, comparative biology and taxonomic classification.</title>
        <authorList>
            <person name="Goeker M."/>
        </authorList>
    </citation>
    <scope>NUCLEOTIDE SEQUENCE [LARGE SCALE GENOMIC DNA]</scope>
    <source>
        <strain evidence="2 3">DSM 12421</strain>
    </source>
</reference>
<dbReference type="EMBL" id="JACHFY010000012">
    <property type="protein sequence ID" value="MBB5254198.1"/>
    <property type="molecule type" value="Genomic_DNA"/>
</dbReference>
<comment type="caution">
    <text evidence="2">The sequence shown here is derived from an EMBL/GenBank/DDBJ whole genome shotgun (WGS) entry which is preliminary data.</text>
</comment>
<dbReference type="InterPro" id="IPR007159">
    <property type="entry name" value="SpoVT-AbrB_dom"/>
</dbReference>
<dbReference type="GeneID" id="68930153"/>
<gene>
    <name evidence="2" type="ORF">HNQ62_001971</name>
</gene>
<accession>A0A7J9RT74</accession>
<dbReference type="RefSeq" id="WP_231113756.1">
    <property type="nucleotide sequence ID" value="NZ_CP045484.1"/>
</dbReference>
<dbReference type="AlphaFoldDB" id="A0A7J9RT74"/>
<dbReference type="Pfam" id="PF04014">
    <property type="entry name" value="MazE_antitoxin"/>
    <property type="match status" value="1"/>
</dbReference>
<dbReference type="NCBIfam" id="TIGR01439">
    <property type="entry name" value="lp_hng_hel_AbrB"/>
    <property type="match status" value="1"/>
</dbReference>
<dbReference type="PROSITE" id="PS51740">
    <property type="entry name" value="SPOVT_ABRB"/>
    <property type="match status" value="1"/>
</dbReference>
<name>A0A7J9RT74_SULOH</name>
<evidence type="ECO:0000259" key="1">
    <source>
        <dbReference type="PROSITE" id="PS51740"/>
    </source>
</evidence>
<evidence type="ECO:0000313" key="3">
    <source>
        <dbReference type="Proteomes" id="UP000582213"/>
    </source>
</evidence>
<protein>
    <submittedName>
        <fullName evidence="2">AbrB family looped-hinge helix DNA binding protein</fullName>
    </submittedName>
</protein>
<dbReference type="Proteomes" id="UP000582213">
    <property type="component" value="Unassembled WGS sequence"/>
</dbReference>
<dbReference type="GO" id="GO:0003677">
    <property type="term" value="F:DNA binding"/>
    <property type="evidence" value="ECO:0007669"/>
    <property type="project" value="InterPro"/>
</dbReference>
<dbReference type="InterPro" id="IPR037914">
    <property type="entry name" value="SpoVT-AbrB_sf"/>
</dbReference>
<evidence type="ECO:0000313" key="2">
    <source>
        <dbReference type="EMBL" id="MBB5254198.1"/>
    </source>
</evidence>
<dbReference type="SUPFAM" id="SSF89447">
    <property type="entry name" value="AbrB/MazE/MraZ-like"/>
    <property type="match status" value="1"/>
</dbReference>